<organism evidence="3 4">
    <name type="scientific">Kibdelosporangium persicum</name>
    <dbReference type="NCBI Taxonomy" id="2698649"/>
    <lineage>
        <taxon>Bacteria</taxon>
        <taxon>Bacillati</taxon>
        <taxon>Actinomycetota</taxon>
        <taxon>Actinomycetes</taxon>
        <taxon>Pseudonocardiales</taxon>
        <taxon>Pseudonocardiaceae</taxon>
        <taxon>Kibdelosporangium</taxon>
    </lineage>
</organism>
<accession>A0ABX2FAC9</accession>
<evidence type="ECO:0000313" key="3">
    <source>
        <dbReference type="EMBL" id="NRN67847.1"/>
    </source>
</evidence>
<name>A0ABX2FAC9_9PSEU</name>
<evidence type="ECO:0000313" key="4">
    <source>
        <dbReference type="Proteomes" id="UP000763557"/>
    </source>
</evidence>
<reference evidence="3 4" key="1">
    <citation type="submission" date="2020-01" db="EMBL/GenBank/DDBJ databases">
        <title>Kibdelosporangium persica a novel Actinomycetes from a hot desert in Iran.</title>
        <authorList>
            <person name="Safaei N."/>
            <person name="Zaburannyi N."/>
            <person name="Mueller R."/>
            <person name="Wink J."/>
        </authorList>
    </citation>
    <scope>NUCLEOTIDE SEQUENCE [LARGE SCALE GENOMIC DNA]</scope>
    <source>
        <strain evidence="3 4">4NS15</strain>
    </source>
</reference>
<keyword evidence="4" id="KW-1185">Reference proteome</keyword>
<keyword evidence="1" id="KW-1133">Transmembrane helix</keyword>
<comment type="caution">
    <text evidence="3">The sequence shown here is derived from an EMBL/GenBank/DDBJ whole genome shotgun (WGS) entry which is preliminary data.</text>
</comment>
<evidence type="ECO:0000256" key="1">
    <source>
        <dbReference type="SAM" id="Phobius"/>
    </source>
</evidence>
<feature type="domain" description="Protein-glutamine gamma-glutamyltransferase-like C-terminal" evidence="2">
    <location>
        <begin position="139"/>
        <end position="209"/>
    </location>
</feature>
<dbReference type="RefSeq" id="WP_173136247.1">
    <property type="nucleotide sequence ID" value="NZ_CBCSGW010000054.1"/>
</dbReference>
<gene>
    <name evidence="3" type="ORF">GC106_50880</name>
</gene>
<feature type="transmembrane region" description="Helical" evidence="1">
    <location>
        <begin position="58"/>
        <end position="84"/>
    </location>
</feature>
<dbReference type="Pfam" id="PF13559">
    <property type="entry name" value="DUF4129"/>
    <property type="match status" value="1"/>
</dbReference>
<dbReference type="InterPro" id="IPR025403">
    <property type="entry name" value="TgpA-like_C"/>
</dbReference>
<keyword evidence="1" id="KW-0472">Membrane</keyword>
<dbReference type="Proteomes" id="UP000763557">
    <property type="component" value="Unassembled WGS sequence"/>
</dbReference>
<dbReference type="EMBL" id="JAAATY010000016">
    <property type="protein sequence ID" value="NRN67847.1"/>
    <property type="molecule type" value="Genomic_DNA"/>
</dbReference>
<proteinExistence type="predicted"/>
<protein>
    <submittedName>
        <fullName evidence="3">GCM domain-containing protein</fullName>
    </submittedName>
</protein>
<evidence type="ECO:0000259" key="2">
    <source>
        <dbReference type="Pfam" id="PF13559"/>
    </source>
</evidence>
<sequence length="212" mass="22378">MKVRLPVLLAVVAFLVLAVVAARGSSSIPRGTAGLGTGFDPGDGGPPAGAPPVSSEPIAYGAGVLILVVSAAVLFGLAMLLVALSGIRFYRRKRIRLRTAVSDETVDSAEPWLARATERALSEMDRKIGGPPSDAVIAAWVRLEESAAETGVERQPHQTPTEFTAAVLAGQNADEEALRTLRTLYHRARFGRPGNVTEDDARAARRALESIS</sequence>
<keyword evidence="1" id="KW-0812">Transmembrane</keyword>